<dbReference type="AlphaFoldDB" id="A0A2T0VEC6"/>
<name>A0A2T0VEC6_9MICO</name>
<keyword evidence="2" id="KW-0863">Zinc-finger</keyword>
<sequence>MSFDAFPLVDVGDIIRLVGPTSFQRGRPYARVGAVIDVTWDSDTGSLTGLVQGTKPRPYSCNIQLAPSGSALRRPLYGTCTCPMGQDCKHVAATLIEANSIYIQEADDARIFHASALRGASRGHPARAMEVRAAAPEKTKPTPRWKSALDAGNPATAPGSASAAGSFAPNSPNTSAASVPMALLFELRETAVRRGQNWGAAATKAATLTDPSPAARKKRRLAVRPVTKSPTGNWVRGSLTWYSLSFPTNQLGLDPVQRLWFAQLAGLYSATNPTHFGPSPEWLLLEDFHSPLFWNLMGQAAELGIAFVGPKKSASVQLGSSVELTLDASTGGEQATKRTAAPLQLRTRLRIDGTARPIDTAGTIGDHGVYSIETTPHFAVTVAPTAQPLSSDQRALFGRADQISVPGKDVPEFLTEYYPRLRRTIAITSDDASVRLPEFVPPVLVLSAAFLPENGLDLRWNWEYRIGDAASVAQTKTLRPGDDESGARDTAVERDVLRRVEAALAAWPRLRDTTSTTNASTSSTGSTASTASTRVLDQVGALHPVATLRGLAAAQFSHDVLPALEALDGVRIEISGDRPAYQELTAAPTLTVRTEATDHGDWFDLGVTVTIEGRDVPFEPLFAALSTNQDTLLLDDDSFLSLDQPVFDSLKKLIDEASTLQDGSATPRISRYQSSLWSELTELADNTEQADTWRASVSGLLELQSVPPVPVPEQIDATLRPYQHDGFTWLAFLWQHQLGGVLADDMGLGKTLQTLALISHAVNSSGQRDVAAPPFLVIAPTSVVSNWVSEAERFAPHLAVRGITTTQAKGRVPLDELVAGTNLVITSYALFRLDFEAYQNQEWAGMILDEAQFVKNPTSHTHRCAVELRAPFKLAITGTPMENSLTDLWSLFSIVAPGLFPSLRGFTEEYVRPIARGDNADLVARLRRRIRPLMMRRTKDLVAADLPAKQEQVLKIDLAPKHKKLYDTYLQRERKKLLGLMDDFDKNRFQVFRSLTLLRMLSLDASLVDDKYSDIPSSKLDSLFEQLEDVVAEDHRALIFSQFTSFLKKAAARLDAAGIEYCYLDGSTMNRGDVIKRFKEGTAPVFLISLKAGGFGLNLTEADYVFLLDPWWNPASESQAVDRTHRIGQSKSVMVYRMISTGTIEEKVMALKEKKSRLFDAVMDDDAVFSSALTADDIRGLLD</sequence>
<feature type="domain" description="Helicase C-terminal" evidence="6">
    <location>
        <begin position="1019"/>
        <end position="1174"/>
    </location>
</feature>
<dbReference type="Pfam" id="PF00271">
    <property type="entry name" value="Helicase_C"/>
    <property type="match status" value="1"/>
</dbReference>
<evidence type="ECO:0000313" key="7">
    <source>
        <dbReference type="EMBL" id="PRY68490.1"/>
    </source>
</evidence>
<dbReference type="InterPro" id="IPR038718">
    <property type="entry name" value="SNF2-like_sf"/>
</dbReference>
<dbReference type="PANTHER" id="PTHR10799">
    <property type="entry name" value="SNF2/RAD54 HELICASE FAMILY"/>
    <property type="match status" value="1"/>
</dbReference>
<keyword evidence="2" id="KW-0479">Metal-binding</keyword>
<dbReference type="SMART" id="SM00487">
    <property type="entry name" value="DEXDc"/>
    <property type="match status" value="1"/>
</dbReference>
<dbReference type="PROSITE" id="PS51192">
    <property type="entry name" value="HELICASE_ATP_BIND_1"/>
    <property type="match status" value="1"/>
</dbReference>
<evidence type="ECO:0000259" key="4">
    <source>
        <dbReference type="PROSITE" id="PS50966"/>
    </source>
</evidence>
<dbReference type="InterPro" id="IPR001650">
    <property type="entry name" value="Helicase_C-like"/>
</dbReference>
<dbReference type="RefSeq" id="WP_106211993.1">
    <property type="nucleotide sequence ID" value="NZ_PVTL01000004.1"/>
</dbReference>
<keyword evidence="1" id="KW-0378">Hydrolase</keyword>
<dbReference type="EMBL" id="PVTL01000004">
    <property type="protein sequence ID" value="PRY68490.1"/>
    <property type="molecule type" value="Genomic_DNA"/>
</dbReference>
<keyword evidence="7" id="KW-0067">ATP-binding</keyword>
<dbReference type="Proteomes" id="UP000237983">
    <property type="component" value="Unassembled WGS sequence"/>
</dbReference>
<evidence type="ECO:0000256" key="1">
    <source>
        <dbReference type="ARBA" id="ARBA00022801"/>
    </source>
</evidence>
<dbReference type="GO" id="GO:0008270">
    <property type="term" value="F:zinc ion binding"/>
    <property type="evidence" value="ECO:0007669"/>
    <property type="project" value="UniProtKB-KW"/>
</dbReference>
<dbReference type="GO" id="GO:0004386">
    <property type="term" value="F:helicase activity"/>
    <property type="evidence" value="ECO:0007669"/>
    <property type="project" value="UniProtKB-KW"/>
</dbReference>
<dbReference type="CDD" id="cd18012">
    <property type="entry name" value="DEXQc_arch_SWI2_SNF2"/>
    <property type="match status" value="1"/>
</dbReference>
<dbReference type="Gene3D" id="3.40.50.10810">
    <property type="entry name" value="Tandem AAA-ATPase domain"/>
    <property type="match status" value="1"/>
</dbReference>
<comment type="caution">
    <text evidence="7">The sequence shown here is derived from an EMBL/GenBank/DDBJ whole genome shotgun (WGS) entry which is preliminary data.</text>
</comment>
<dbReference type="OrthoDB" id="9760715at2"/>
<dbReference type="PROSITE" id="PS50966">
    <property type="entry name" value="ZF_SWIM"/>
    <property type="match status" value="1"/>
</dbReference>
<evidence type="ECO:0000313" key="8">
    <source>
        <dbReference type="Proteomes" id="UP000237983"/>
    </source>
</evidence>
<gene>
    <name evidence="7" type="ORF">B0I08_104192</name>
</gene>
<dbReference type="SUPFAM" id="SSF52540">
    <property type="entry name" value="P-loop containing nucleoside triphosphate hydrolases"/>
    <property type="match status" value="2"/>
</dbReference>
<keyword evidence="7" id="KW-0547">Nucleotide-binding</keyword>
<dbReference type="CDD" id="cd18793">
    <property type="entry name" value="SF2_C_SNF"/>
    <property type="match status" value="1"/>
</dbReference>
<feature type="compositionally biased region" description="Low complexity" evidence="3">
    <location>
        <begin position="513"/>
        <end position="531"/>
    </location>
</feature>
<feature type="domain" description="Helicase ATP-binding" evidence="5">
    <location>
        <begin position="731"/>
        <end position="898"/>
    </location>
</feature>
<dbReference type="SMART" id="SM00490">
    <property type="entry name" value="HELICc"/>
    <property type="match status" value="1"/>
</dbReference>
<feature type="compositionally biased region" description="Low complexity" evidence="3">
    <location>
        <begin position="151"/>
        <end position="171"/>
    </location>
</feature>
<protein>
    <submittedName>
        <fullName evidence="7">SNF2 family DNA or RNA helicase</fullName>
    </submittedName>
</protein>
<feature type="region of interest" description="Disordered" evidence="3">
    <location>
        <begin position="511"/>
        <end position="531"/>
    </location>
</feature>
<keyword evidence="2" id="KW-0862">Zinc</keyword>
<dbReference type="PROSITE" id="PS51194">
    <property type="entry name" value="HELICASE_CTER"/>
    <property type="match status" value="1"/>
</dbReference>
<dbReference type="InterPro" id="IPR014001">
    <property type="entry name" value="Helicase_ATP-bd"/>
</dbReference>
<organism evidence="7 8">
    <name type="scientific">Glaciihabitans tibetensis</name>
    <dbReference type="NCBI Taxonomy" id="1266600"/>
    <lineage>
        <taxon>Bacteria</taxon>
        <taxon>Bacillati</taxon>
        <taxon>Actinomycetota</taxon>
        <taxon>Actinomycetes</taxon>
        <taxon>Micrococcales</taxon>
        <taxon>Microbacteriaceae</taxon>
        <taxon>Glaciihabitans</taxon>
    </lineage>
</organism>
<keyword evidence="7" id="KW-0347">Helicase</keyword>
<feature type="domain" description="SWIM-type" evidence="4">
    <location>
        <begin position="59"/>
        <end position="99"/>
    </location>
</feature>
<evidence type="ECO:0000259" key="5">
    <source>
        <dbReference type="PROSITE" id="PS51192"/>
    </source>
</evidence>
<dbReference type="InterPro" id="IPR027417">
    <property type="entry name" value="P-loop_NTPase"/>
</dbReference>
<evidence type="ECO:0000259" key="6">
    <source>
        <dbReference type="PROSITE" id="PS51194"/>
    </source>
</evidence>
<accession>A0A2T0VEC6</accession>
<keyword evidence="8" id="KW-1185">Reference proteome</keyword>
<dbReference type="GO" id="GO:0016787">
    <property type="term" value="F:hydrolase activity"/>
    <property type="evidence" value="ECO:0007669"/>
    <property type="project" value="UniProtKB-KW"/>
</dbReference>
<evidence type="ECO:0000256" key="3">
    <source>
        <dbReference type="SAM" id="MobiDB-lite"/>
    </source>
</evidence>
<dbReference type="InterPro" id="IPR049730">
    <property type="entry name" value="SNF2/RAD54-like_C"/>
</dbReference>
<proteinExistence type="predicted"/>
<dbReference type="Pfam" id="PF00176">
    <property type="entry name" value="SNF2-rel_dom"/>
    <property type="match status" value="1"/>
</dbReference>
<dbReference type="GO" id="GO:0005524">
    <property type="term" value="F:ATP binding"/>
    <property type="evidence" value="ECO:0007669"/>
    <property type="project" value="InterPro"/>
</dbReference>
<dbReference type="InterPro" id="IPR000330">
    <property type="entry name" value="SNF2_N"/>
</dbReference>
<dbReference type="Gene3D" id="3.40.50.300">
    <property type="entry name" value="P-loop containing nucleotide triphosphate hydrolases"/>
    <property type="match status" value="1"/>
</dbReference>
<reference evidence="7 8" key="1">
    <citation type="submission" date="2018-03" db="EMBL/GenBank/DDBJ databases">
        <title>Genomic Encyclopedia of Type Strains, Phase III (KMG-III): the genomes of soil and plant-associated and newly described type strains.</title>
        <authorList>
            <person name="Whitman W."/>
        </authorList>
    </citation>
    <scope>NUCLEOTIDE SEQUENCE [LARGE SCALE GENOMIC DNA]</scope>
    <source>
        <strain evidence="7 8">CGMCC 1.12484</strain>
    </source>
</reference>
<dbReference type="InterPro" id="IPR007527">
    <property type="entry name" value="Znf_SWIM"/>
</dbReference>
<evidence type="ECO:0000256" key="2">
    <source>
        <dbReference type="PROSITE-ProRule" id="PRU00325"/>
    </source>
</evidence>
<feature type="region of interest" description="Disordered" evidence="3">
    <location>
        <begin position="132"/>
        <end position="171"/>
    </location>
</feature>